<evidence type="ECO:0000313" key="1">
    <source>
        <dbReference type="EMBL" id="PWK45045.1"/>
    </source>
</evidence>
<dbReference type="Proteomes" id="UP000245697">
    <property type="component" value="Unassembled WGS sequence"/>
</dbReference>
<sequence>MADERVLSAREPAAATIATVDTIALRMSVHNGSEELLEVVLEPYGRDYWLQPGESLLVHTAPCDDHGAVWPGTAKGNEPFEVDYHPGLIRVHFNGTHGWVTDLADNELDCGHQRP</sequence>
<dbReference type="EMBL" id="QGGR01000011">
    <property type="protein sequence ID" value="PWK45045.1"/>
    <property type="molecule type" value="Genomic_DNA"/>
</dbReference>
<name>A0A316F9T4_9ACTN</name>
<proteinExistence type="predicted"/>
<comment type="caution">
    <text evidence="1">The sequence shown here is derived from an EMBL/GenBank/DDBJ whole genome shotgun (WGS) entry which is preliminary data.</text>
</comment>
<protein>
    <submittedName>
        <fullName evidence="1">Uncharacterized protein</fullName>
    </submittedName>
</protein>
<accession>A0A316F9T4</accession>
<organism evidence="1 2">
    <name type="scientific">Actinoplanes xinjiangensis</name>
    <dbReference type="NCBI Taxonomy" id="512350"/>
    <lineage>
        <taxon>Bacteria</taxon>
        <taxon>Bacillati</taxon>
        <taxon>Actinomycetota</taxon>
        <taxon>Actinomycetes</taxon>
        <taxon>Micromonosporales</taxon>
        <taxon>Micromonosporaceae</taxon>
        <taxon>Actinoplanes</taxon>
    </lineage>
</organism>
<reference evidence="1 2" key="1">
    <citation type="submission" date="2018-05" db="EMBL/GenBank/DDBJ databases">
        <title>Genomic Encyclopedia of Archaeal and Bacterial Type Strains, Phase II (KMG-II): from individual species to whole genera.</title>
        <authorList>
            <person name="Goeker M."/>
        </authorList>
    </citation>
    <scope>NUCLEOTIDE SEQUENCE [LARGE SCALE GENOMIC DNA]</scope>
    <source>
        <strain evidence="1 2">DSM 45184</strain>
    </source>
</reference>
<gene>
    <name evidence="1" type="ORF">BC793_11117</name>
</gene>
<keyword evidence="2" id="KW-1185">Reference proteome</keyword>
<evidence type="ECO:0000313" key="2">
    <source>
        <dbReference type="Proteomes" id="UP000245697"/>
    </source>
</evidence>
<dbReference type="AlphaFoldDB" id="A0A316F9T4"/>